<comment type="caution">
    <text evidence="2">The sequence shown here is derived from an EMBL/GenBank/DDBJ whole genome shotgun (WGS) entry which is preliminary data.</text>
</comment>
<dbReference type="InterPro" id="IPR011256">
    <property type="entry name" value="Reg_factor_effector_dom_sf"/>
</dbReference>
<dbReference type="Proteomes" id="UP000263268">
    <property type="component" value="Unassembled WGS sequence"/>
</dbReference>
<gene>
    <name evidence="2" type="ORF">DHV22_09205</name>
</gene>
<dbReference type="SMART" id="SM00871">
    <property type="entry name" value="AraC_E_bind"/>
    <property type="match status" value="1"/>
</dbReference>
<name>A0A3D6BRE0_9FLAO</name>
<dbReference type="InterPro" id="IPR053182">
    <property type="entry name" value="YobU-like_regulator"/>
</dbReference>
<feature type="domain" description="AraC effector-binding" evidence="1">
    <location>
        <begin position="8"/>
        <end position="166"/>
    </location>
</feature>
<dbReference type="InterPro" id="IPR010499">
    <property type="entry name" value="AraC_E-bd"/>
</dbReference>
<organism evidence="2 3">
    <name type="scientific">Xanthomarina gelatinilytica</name>
    <dbReference type="NCBI Taxonomy" id="1137281"/>
    <lineage>
        <taxon>Bacteria</taxon>
        <taxon>Pseudomonadati</taxon>
        <taxon>Bacteroidota</taxon>
        <taxon>Flavobacteriia</taxon>
        <taxon>Flavobacteriales</taxon>
        <taxon>Flavobacteriaceae</taxon>
        <taxon>Xanthomarina</taxon>
    </lineage>
</organism>
<sequence length="166" mass="19224">MKYAKPMMPDSIKTVNDRLVVGMKANMSFKTMQEETGNLARQFMPRRNEISSRIGTHVFSIQDFGDFLLKNITALTEFEKWVGVEVSNFDHVPEGMETLVLKAGTYAVFTYKGAMQDVLKFKQSIFKDWLPNSNYQLDARAHFEILPENYSKDLHATEEDFWIPIK</sequence>
<dbReference type="EMBL" id="DPRK01000143">
    <property type="protein sequence ID" value="HCY81753.1"/>
    <property type="molecule type" value="Genomic_DNA"/>
</dbReference>
<evidence type="ECO:0000259" key="1">
    <source>
        <dbReference type="SMART" id="SM00871"/>
    </source>
</evidence>
<reference evidence="2 3" key="1">
    <citation type="journal article" date="2018" name="Nat. Biotechnol.">
        <title>A standardized bacterial taxonomy based on genome phylogeny substantially revises the tree of life.</title>
        <authorList>
            <person name="Parks D.H."/>
            <person name="Chuvochina M."/>
            <person name="Waite D.W."/>
            <person name="Rinke C."/>
            <person name="Skarshewski A."/>
            <person name="Chaumeil P.A."/>
            <person name="Hugenholtz P."/>
        </authorList>
    </citation>
    <scope>NUCLEOTIDE SEQUENCE [LARGE SCALE GENOMIC DNA]</scope>
    <source>
        <strain evidence="2">UBA10227</strain>
    </source>
</reference>
<dbReference type="PANTHER" id="PTHR36444:SF2">
    <property type="entry name" value="TRANSCRIPTIONAL REGULATOR PROTEIN YOBU-RELATED"/>
    <property type="match status" value="1"/>
</dbReference>
<dbReference type="PANTHER" id="PTHR36444">
    <property type="entry name" value="TRANSCRIPTIONAL REGULATOR PROTEIN YOBU-RELATED"/>
    <property type="match status" value="1"/>
</dbReference>
<evidence type="ECO:0000313" key="2">
    <source>
        <dbReference type="EMBL" id="HCY81753.1"/>
    </source>
</evidence>
<protein>
    <submittedName>
        <fullName evidence="2">GyrI-like domain-containing protein</fullName>
    </submittedName>
</protein>
<dbReference type="AlphaFoldDB" id="A0A3D6BRE0"/>
<evidence type="ECO:0000313" key="3">
    <source>
        <dbReference type="Proteomes" id="UP000263268"/>
    </source>
</evidence>
<dbReference type="InterPro" id="IPR029441">
    <property type="entry name" value="Cass2"/>
</dbReference>
<dbReference type="SUPFAM" id="SSF55136">
    <property type="entry name" value="Probable bacterial effector-binding domain"/>
    <property type="match status" value="1"/>
</dbReference>
<accession>A0A3D6BRE0</accession>
<proteinExistence type="predicted"/>
<dbReference type="Pfam" id="PF14526">
    <property type="entry name" value="Cass2"/>
    <property type="match status" value="1"/>
</dbReference>
<dbReference type="Gene3D" id="3.20.80.10">
    <property type="entry name" value="Regulatory factor, effector binding domain"/>
    <property type="match status" value="1"/>
</dbReference>